<comment type="similarity">
    <text evidence="2 4">Belongs to the trehalose phosphatase family.</text>
</comment>
<comment type="catalytic activity">
    <reaction evidence="4">
        <text>alpha,alpha-trehalose 6-phosphate + H2O = alpha,alpha-trehalose + phosphate</text>
        <dbReference type="Rhea" id="RHEA:23420"/>
        <dbReference type="ChEBI" id="CHEBI:15377"/>
        <dbReference type="ChEBI" id="CHEBI:16551"/>
        <dbReference type="ChEBI" id="CHEBI:43474"/>
        <dbReference type="ChEBI" id="CHEBI:58429"/>
        <dbReference type="EC" id="3.1.3.12"/>
    </reaction>
</comment>
<dbReference type="GO" id="GO:0005992">
    <property type="term" value="P:trehalose biosynthetic process"/>
    <property type="evidence" value="ECO:0007669"/>
    <property type="project" value="UniProtKB-UniPathway"/>
</dbReference>
<dbReference type="EC" id="3.1.3.12" evidence="4"/>
<organism evidence="5 6">
    <name type="scientific">Prosthecodimorpha hirschii</name>
    <dbReference type="NCBI Taxonomy" id="665126"/>
    <lineage>
        <taxon>Bacteria</taxon>
        <taxon>Pseudomonadati</taxon>
        <taxon>Pseudomonadota</taxon>
        <taxon>Alphaproteobacteria</taxon>
        <taxon>Hyphomicrobiales</taxon>
        <taxon>Ancalomicrobiaceae</taxon>
        <taxon>Prosthecodimorpha</taxon>
    </lineage>
</organism>
<dbReference type="InterPro" id="IPR006379">
    <property type="entry name" value="HAD-SF_hydro_IIB"/>
</dbReference>
<protein>
    <recommendedName>
        <fullName evidence="4">Trehalose 6-phosphate phosphatase</fullName>
        <ecNumber evidence="4">3.1.3.12</ecNumber>
    </recommendedName>
</protein>
<dbReference type="CDD" id="cd01627">
    <property type="entry name" value="HAD_TPP"/>
    <property type="match status" value="1"/>
</dbReference>
<reference evidence="5 6" key="2">
    <citation type="submission" date="2015-10" db="EMBL/GenBank/DDBJ databases">
        <title>Draft Genome Sequence of Prosthecomicrobium hirschii ATCC 27832.</title>
        <authorList>
            <person name="Daniel J."/>
            <person name="Givan S.A."/>
            <person name="Brun Y.V."/>
            <person name="Brown P.J."/>
        </authorList>
    </citation>
    <scope>NUCLEOTIDE SEQUENCE [LARGE SCALE GENOMIC DNA]</scope>
    <source>
        <strain evidence="5 6">16</strain>
    </source>
</reference>
<dbReference type="NCBIfam" id="TIGR00685">
    <property type="entry name" value="T6PP"/>
    <property type="match status" value="1"/>
</dbReference>
<dbReference type="STRING" id="665126.ABB55_18765"/>
<dbReference type="InterPro" id="IPR044651">
    <property type="entry name" value="OTSB-like"/>
</dbReference>
<keyword evidence="3 4" id="KW-0378">Hydrolase</keyword>
<dbReference type="SUPFAM" id="SSF56784">
    <property type="entry name" value="HAD-like"/>
    <property type="match status" value="1"/>
</dbReference>
<accession>A0A0N8GFD3</accession>
<comment type="cofactor">
    <cofactor evidence="4">
        <name>Mg(2+)</name>
        <dbReference type="ChEBI" id="CHEBI:18420"/>
    </cofactor>
</comment>
<dbReference type="InterPro" id="IPR023214">
    <property type="entry name" value="HAD_sf"/>
</dbReference>
<name>A0A0N8GFD3_9HYPH</name>
<dbReference type="GO" id="GO:0046872">
    <property type="term" value="F:metal ion binding"/>
    <property type="evidence" value="ECO:0007669"/>
    <property type="project" value="UniProtKB-KW"/>
</dbReference>
<dbReference type="PANTHER" id="PTHR43768:SF3">
    <property type="entry name" value="TREHALOSE 6-PHOSPHATE PHOSPHATASE"/>
    <property type="match status" value="1"/>
</dbReference>
<keyword evidence="4" id="KW-0460">Magnesium</keyword>
<evidence type="ECO:0000256" key="2">
    <source>
        <dbReference type="ARBA" id="ARBA00008770"/>
    </source>
</evidence>
<dbReference type="NCBIfam" id="TIGR01484">
    <property type="entry name" value="HAD-SF-IIB"/>
    <property type="match status" value="1"/>
</dbReference>
<evidence type="ECO:0000256" key="1">
    <source>
        <dbReference type="ARBA" id="ARBA00005199"/>
    </source>
</evidence>
<gene>
    <name evidence="5" type="ORF">ABB55_18765</name>
</gene>
<dbReference type="AlphaFoldDB" id="A0A0N8GFD3"/>
<comment type="pathway">
    <text evidence="1 4">Glycan biosynthesis; trehalose biosynthesis.</text>
</comment>
<keyword evidence="6" id="KW-1185">Reference proteome</keyword>
<dbReference type="Proteomes" id="UP000048984">
    <property type="component" value="Unassembled WGS sequence"/>
</dbReference>
<evidence type="ECO:0000256" key="3">
    <source>
        <dbReference type="ARBA" id="ARBA00022801"/>
    </source>
</evidence>
<reference evidence="5 6" key="1">
    <citation type="submission" date="2015-09" db="EMBL/GenBank/DDBJ databases">
        <authorList>
            <consortium name="Swine Surveillance"/>
        </authorList>
    </citation>
    <scope>NUCLEOTIDE SEQUENCE [LARGE SCALE GENOMIC DNA]</scope>
    <source>
        <strain evidence="5 6">16</strain>
    </source>
</reference>
<dbReference type="Gene3D" id="3.40.50.1000">
    <property type="entry name" value="HAD superfamily/HAD-like"/>
    <property type="match status" value="1"/>
</dbReference>
<sequence>MGIDAVTTRESLALPAADPAGDLPVVWSTAWAPFLDIDGTLLDIAARPDDVFVPDDLIETLTAIADTCGCLALITGRSLGQADALFGAGRFDVAANHGAVVRIGGVVRDQAGDPGAAEAVAAALRPAVDRHAGTFVEEKGHSVAVHYRAAPAAEPFLLQAAREAIRGSGDAWRILIGKAVIEIAPRSATKGTAIAQFLADPAYRRRRPFFAGDDTTDEDAFEAVAAVGGLGVLIGPERKTAARYRLPSPGAFRAWLDGSVAGCAG</sequence>
<dbReference type="Gene3D" id="3.30.70.1020">
    <property type="entry name" value="Trehalose-6-phosphate phosphatase related protein, domain 2"/>
    <property type="match status" value="1"/>
</dbReference>
<dbReference type="Pfam" id="PF02358">
    <property type="entry name" value="Trehalose_PPase"/>
    <property type="match status" value="1"/>
</dbReference>
<dbReference type="GO" id="GO:0004805">
    <property type="term" value="F:trehalose-phosphatase activity"/>
    <property type="evidence" value="ECO:0007669"/>
    <property type="project" value="UniProtKB-EC"/>
</dbReference>
<keyword evidence="4" id="KW-0479">Metal-binding</keyword>
<dbReference type="EMBL" id="LJYW01000001">
    <property type="protein sequence ID" value="KPL54001.1"/>
    <property type="molecule type" value="Genomic_DNA"/>
</dbReference>
<evidence type="ECO:0000313" key="6">
    <source>
        <dbReference type="Proteomes" id="UP000048984"/>
    </source>
</evidence>
<dbReference type="InterPro" id="IPR003337">
    <property type="entry name" value="Trehalose_PPase"/>
</dbReference>
<proteinExistence type="inferred from homology"/>
<dbReference type="InterPro" id="IPR036412">
    <property type="entry name" value="HAD-like_sf"/>
</dbReference>
<evidence type="ECO:0000256" key="4">
    <source>
        <dbReference type="RuleBase" id="RU361117"/>
    </source>
</evidence>
<comment type="caution">
    <text evidence="5">The sequence shown here is derived from an EMBL/GenBank/DDBJ whole genome shotgun (WGS) entry which is preliminary data.</text>
</comment>
<dbReference type="PANTHER" id="PTHR43768">
    <property type="entry name" value="TREHALOSE 6-PHOSPHATE PHOSPHATASE"/>
    <property type="match status" value="1"/>
</dbReference>
<comment type="function">
    <text evidence="4">Removes the phosphate from trehalose 6-phosphate to produce free trehalose.</text>
</comment>
<evidence type="ECO:0000313" key="5">
    <source>
        <dbReference type="EMBL" id="KPL54001.1"/>
    </source>
</evidence>
<dbReference type="UniPathway" id="UPA00299"/>